<dbReference type="InterPro" id="IPR007759">
    <property type="entry name" value="Asxl_HARE-HTH"/>
</dbReference>
<comment type="subunit">
    <text evidence="6">RNAP is composed of a core of 2 alpha, a beta and a beta' subunits. The core is associated with a delta subunit and one of several sigma factors.</text>
</comment>
<reference evidence="9 11" key="1">
    <citation type="submission" date="2015-01" db="EMBL/GenBank/DDBJ databases">
        <title>Genome sequences of high lactate-tolerant strain Salinicoccus roseus W12 with industrial interest.</title>
        <authorList>
            <person name="Wang H."/>
            <person name="Yu B."/>
        </authorList>
    </citation>
    <scope>NUCLEOTIDE SEQUENCE [LARGE SCALE GENOMIC DNA]</scope>
    <source>
        <strain evidence="9 11">W12</strain>
    </source>
</reference>
<evidence type="ECO:0000313" key="11">
    <source>
        <dbReference type="Proteomes" id="UP000031546"/>
    </source>
</evidence>
<evidence type="ECO:0000256" key="1">
    <source>
        <dbReference type="ARBA" id="ARBA00009828"/>
    </source>
</evidence>
<dbReference type="RefSeq" id="WP_040105966.1">
    <property type="nucleotide sequence ID" value="NZ_JABEVU030000001.1"/>
</dbReference>
<protein>
    <recommendedName>
        <fullName evidence="6">Probable DNA-directed RNA polymerase subunit delta</fullName>
    </recommendedName>
    <alternativeName>
        <fullName evidence="6">RNAP delta factor</fullName>
    </alternativeName>
</protein>
<dbReference type="Pfam" id="PF05066">
    <property type="entry name" value="HARE-HTH"/>
    <property type="match status" value="1"/>
</dbReference>
<keyword evidence="2 6" id="KW-0240">DNA-directed RNA polymerase</keyword>
<evidence type="ECO:0000313" key="9">
    <source>
        <dbReference type="EMBL" id="KIH70508.1"/>
    </source>
</evidence>
<evidence type="ECO:0000256" key="2">
    <source>
        <dbReference type="ARBA" id="ARBA00022478"/>
    </source>
</evidence>
<feature type="domain" description="HTH HARE-type" evidence="8">
    <location>
        <begin position="14"/>
        <end position="81"/>
    </location>
</feature>
<dbReference type="HAMAP" id="MF_00357">
    <property type="entry name" value="RNApol_bact_RpoE"/>
    <property type="match status" value="1"/>
</dbReference>
<keyword evidence="5 6" id="KW-0804">Transcription</keyword>
<dbReference type="Proteomes" id="UP000031546">
    <property type="component" value="Unassembled WGS sequence"/>
</dbReference>
<accession>A0A0C2DKI0</accession>
<dbReference type="GO" id="GO:0003899">
    <property type="term" value="F:DNA-directed RNA polymerase activity"/>
    <property type="evidence" value="ECO:0007669"/>
    <property type="project" value="UniProtKB-UniRule"/>
</dbReference>
<dbReference type="NCBIfam" id="TIGR04567">
    <property type="entry name" value="RNAP_delt_lowGC"/>
    <property type="match status" value="1"/>
</dbReference>
<dbReference type="Gene3D" id="1.10.10.1250">
    <property type="entry name" value="RNA polymerase, subunit delta, N-terminal domain"/>
    <property type="match status" value="1"/>
</dbReference>
<dbReference type="PROSITE" id="PS51913">
    <property type="entry name" value="HTH_HARE"/>
    <property type="match status" value="1"/>
</dbReference>
<evidence type="ECO:0000256" key="4">
    <source>
        <dbReference type="ARBA" id="ARBA00022695"/>
    </source>
</evidence>
<dbReference type="GO" id="GO:0006355">
    <property type="term" value="P:regulation of DNA-templated transcription"/>
    <property type="evidence" value="ECO:0007669"/>
    <property type="project" value="UniProtKB-UniRule"/>
</dbReference>
<name>A0A0C2DKI0_9STAP</name>
<evidence type="ECO:0000313" key="10">
    <source>
        <dbReference type="EMBL" id="MDB0580595.1"/>
    </source>
</evidence>
<organism evidence="9 11">
    <name type="scientific">Salinicoccus roseus</name>
    <dbReference type="NCBI Taxonomy" id="45670"/>
    <lineage>
        <taxon>Bacteria</taxon>
        <taxon>Bacillati</taxon>
        <taxon>Bacillota</taxon>
        <taxon>Bacilli</taxon>
        <taxon>Bacillales</taxon>
        <taxon>Staphylococcaceae</taxon>
        <taxon>Salinicoccus</taxon>
    </lineage>
</organism>
<reference evidence="10" key="3">
    <citation type="submission" date="2022-12" db="EMBL/GenBank/DDBJ databases">
        <title>Genome analysis and biological profiling of marine Salinicoccus roseus MOSEL-ME25.</title>
        <authorList>
            <person name="Mirza F.T."/>
            <person name="Xie Y."/>
            <person name="Shinwari Z.K."/>
        </authorList>
    </citation>
    <scope>NUCLEOTIDE SEQUENCE</scope>
    <source>
        <strain evidence="10">MOSEL-ME25</strain>
    </source>
</reference>
<keyword evidence="4 6" id="KW-0548">Nucleotidyltransferase</keyword>
<dbReference type="InterPro" id="IPR038087">
    <property type="entry name" value="RNAP_delta_N_dom_sf"/>
</dbReference>
<comment type="caution">
    <text evidence="9">The sequence shown here is derived from an EMBL/GenBank/DDBJ whole genome shotgun (WGS) entry which is preliminary data.</text>
</comment>
<gene>
    <name evidence="6 10" type="primary">rpoE</name>
    <name evidence="10" type="ORF">F7P68_0008630</name>
    <name evidence="9" type="ORF">SN16_07265</name>
</gene>
<dbReference type="InterPro" id="IPR029757">
    <property type="entry name" value="RpoE"/>
</dbReference>
<evidence type="ECO:0000259" key="8">
    <source>
        <dbReference type="PROSITE" id="PS51913"/>
    </source>
</evidence>
<proteinExistence type="inferred from homology"/>
<comment type="similarity">
    <text evidence="1 6">Belongs to the RpoE family.</text>
</comment>
<dbReference type="Proteomes" id="UP000527860">
    <property type="component" value="Unassembled WGS sequence"/>
</dbReference>
<evidence type="ECO:0000313" key="12">
    <source>
        <dbReference type="Proteomes" id="UP000527860"/>
    </source>
</evidence>
<sequence>MRLDEYSKEMMDENSFIEMSYMYLQDAGKEANLYDIIDKFKEIGGYSDEEIENRVLQFYTDLNTDGRFLSTGDGVWGLRDWYSIDDISDKIAPTIHKIELAVEDEEPQIAEDEDDSVSDAFDQDKELVESDVENLDSPINGAEVEAEDDLDDSVDETIGENVEYDDTDELEDSYEDKPDL</sequence>
<feature type="region of interest" description="Disordered" evidence="7">
    <location>
        <begin position="128"/>
        <end position="180"/>
    </location>
</feature>
<evidence type="ECO:0000256" key="3">
    <source>
        <dbReference type="ARBA" id="ARBA00022679"/>
    </source>
</evidence>
<dbReference type="STRING" id="45670.SN16_07265"/>
<keyword evidence="3 6" id="KW-0808">Transferase</keyword>
<reference evidence="10" key="2">
    <citation type="submission" date="2020-04" db="EMBL/GenBank/DDBJ databases">
        <authorList>
            <person name="Tanveer F."/>
            <person name="Xie Y."/>
            <person name="Shinwari Z.K."/>
        </authorList>
    </citation>
    <scope>NUCLEOTIDE SEQUENCE</scope>
    <source>
        <strain evidence="10">MOSEL-ME25</strain>
    </source>
</reference>
<dbReference type="AlphaFoldDB" id="A0A0C2DKI0"/>
<dbReference type="GO" id="GO:0006351">
    <property type="term" value="P:DNA-templated transcription"/>
    <property type="evidence" value="ECO:0007669"/>
    <property type="project" value="InterPro"/>
</dbReference>
<dbReference type="EMBL" id="JXII01000006">
    <property type="protein sequence ID" value="KIH70508.1"/>
    <property type="molecule type" value="Genomic_DNA"/>
</dbReference>
<evidence type="ECO:0000256" key="6">
    <source>
        <dbReference type="HAMAP-Rule" id="MF_00357"/>
    </source>
</evidence>
<dbReference type="EMBL" id="JABEVU030000001">
    <property type="protein sequence ID" value="MDB0580595.1"/>
    <property type="molecule type" value="Genomic_DNA"/>
</dbReference>
<keyword evidence="12" id="KW-1185">Reference proteome</keyword>
<dbReference type="OrthoDB" id="401223at2"/>
<comment type="function">
    <text evidence="6">Participates in both the initiation and recycling phases of transcription. In the presence of the delta subunit, RNAP displays an increased specificity of transcription, a decreased affinity for nucleic acids, and an increased efficiency of RNA synthesis because of enhanced recycling.</text>
</comment>
<dbReference type="GeneID" id="77845351"/>
<evidence type="ECO:0000256" key="5">
    <source>
        <dbReference type="ARBA" id="ARBA00023163"/>
    </source>
</evidence>
<dbReference type="GO" id="GO:0000428">
    <property type="term" value="C:DNA-directed RNA polymerase complex"/>
    <property type="evidence" value="ECO:0007669"/>
    <property type="project" value="UniProtKB-KW"/>
</dbReference>
<evidence type="ECO:0000256" key="7">
    <source>
        <dbReference type="SAM" id="MobiDB-lite"/>
    </source>
</evidence>
<feature type="compositionally biased region" description="Acidic residues" evidence="7">
    <location>
        <begin position="144"/>
        <end position="174"/>
    </location>
</feature>